<evidence type="ECO:0000313" key="4">
    <source>
        <dbReference type="Proteomes" id="UP000057737"/>
    </source>
</evidence>
<dbReference type="Gene3D" id="1.10.1220.10">
    <property type="entry name" value="Met repressor-like"/>
    <property type="match status" value="1"/>
</dbReference>
<sequence>MAKTATINARIEPAVKTKAERVFAAIGISASDAIGLFYRQVVFRKGLPFDVCIPNATTLAALHEAESGGGEVVHGSTQDIFDDILNEG</sequence>
<dbReference type="PIRSF" id="PIRSF003108">
    <property type="entry name" value="DinJ"/>
    <property type="match status" value="1"/>
</dbReference>
<comment type="similarity">
    <text evidence="1">Belongs to the RelB/DinJ antitoxin family.</text>
</comment>
<organism evidence="3 4">
    <name type="scientific">Bradyrhizobium macuxiense</name>
    <dbReference type="NCBI Taxonomy" id="1755647"/>
    <lineage>
        <taxon>Bacteria</taxon>
        <taxon>Pseudomonadati</taxon>
        <taxon>Pseudomonadota</taxon>
        <taxon>Alphaproteobacteria</taxon>
        <taxon>Hyphomicrobiales</taxon>
        <taxon>Nitrobacteraceae</taxon>
        <taxon>Bradyrhizobium</taxon>
    </lineage>
</organism>
<reference evidence="3 4" key="1">
    <citation type="submission" date="2015-11" db="EMBL/GenBank/DDBJ databases">
        <title>Draft Genome Sequence of the Strain BR 10303 (Bradyrhizobium sp.) isolated from nodules of Centrolobium paraense.</title>
        <authorList>
            <person name="Zelli J.E."/>
            <person name="Simoes-Araujo J.L."/>
            <person name="Barauna A.C."/>
            <person name="Silva K."/>
        </authorList>
    </citation>
    <scope>NUCLEOTIDE SEQUENCE [LARGE SCALE GENOMIC DNA]</scope>
    <source>
        <strain evidence="3 4">BR 10303</strain>
    </source>
</reference>
<dbReference type="InterPro" id="IPR013321">
    <property type="entry name" value="Arc_rbn_hlx_hlx"/>
</dbReference>
<dbReference type="InterPro" id="IPR007337">
    <property type="entry name" value="RelB/DinJ"/>
</dbReference>
<proteinExistence type="inferred from homology"/>
<dbReference type="InterPro" id="IPR026262">
    <property type="entry name" value="DinJ"/>
</dbReference>
<evidence type="ECO:0000256" key="1">
    <source>
        <dbReference type="ARBA" id="ARBA00010562"/>
    </source>
</evidence>
<evidence type="ECO:0000256" key="2">
    <source>
        <dbReference type="ARBA" id="ARBA00022649"/>
    </source>
</evidence>
<dbReference type="GO" id="GO:0000987">
    <property type="term" value="F:cis-regulatory region sequence-specific DNA binding"/>
    <property type="evidence" value="ECO:0007669"/>
    <property type="project" value="InterPro"/>
</dbReference>
<dbReference type="GO" id="GO:0006351">
    <property type="term" value="P:DNA-templated transcription"/>
    <property type="evidence" value="ECO:0007669"/>
    <property type="project" value="TreeGrafter"/>
</dbReference>
<dbReference type="NCBIfam" id="TIGR02384">
    <property type="entry name" value="RelB_DinJ"/>
    <property type="match status" value="1"/>
</dbReference>
<dbReference type="OrthoDB" id="9799097at2"/>
<dbReference type="RefSeq" id="WP_066503850.1">
    <property type="nucleotide sequence ID" value="NZ_LNCU01000039.1"/>
</dbReference>
<evidence type="ECO:0008006" key="5">
    <source>
        <dbReference type="Google" id="ProtNLM"/>
    </source>
</evidence>
<gene>
    <name evidence="3" type="ORF">AS156_35655</name>
</gene>
<keyword evidence="2" id="KW-1277">Toxin-antitoxin system</keyword>
<dbReference type="PANTHER" id="PTHR38781">
    <property type="entry name" value="ANTITOXIN DINJ-RELATED"/>
    <property type="match status" value="1"/>
</dbReference>
<dbReference type="PANTHER" id="PTHR38781:SF1">
    <property type="entry name" value="ANTITOXIN DINJ-RELATED"/>
    <property type="match status" value="1"/>
</dbReference>
<dbReference type="GO" id="GO:0044010">
    <property type="term" value="P:single-species biofilm formation"/>
    <property type="evidence" value="ECO:0007669"/>
    <property type="project" value="InterPro"/>
</dbReference>
<keyword evidence="4" id="KW-1185">Reference proteome</keyword>
<comment type="caution">
    <text evidence="3">The sequence shown here is derived from an EMBL/GenBank/DDBJ whole genome shotgun (WGS) entry which is preliminary data.</text>
</comment>
<name>A0A109JZS0_9BRAD</name>
<dbReference type="AlphaFoldDB" id="A0A109JZS0"/>
<evidence type="ECO:0000313" key="3">
    <source>
        <dbReference type="EMBL" id="KWV58152.1"/>
    </source>
</evidence>
<dbReference type="GO" id="GO:0006355">
    <property type="term" value="P:regulation of DNA-templated transcription"/>
    <property type="evidence" value="ECO:0007669"/>
    <property type="project" value="InterPro"/>
</dbReference>
<accession>A0A109JZS0</accession>
<protein>
    <recommendedName>
        <fullName evidence="5">DNA-damage-inducible protein J</fullName>
    </recommendedName>
</protein>
<dbReference type="GO" id="GO:0015643">
    <property type="term" value="F:toxic substance binding"/>
    <property type="evidence" value="ECO:0007669"/>
    <property type="project" value="InterPro"/>
</dbReference>
<dbReference type="EMBL" id="LNCU01000039">
    <property type="protein sequence ID" value="KWV58152.1"/>
    <property type="molecule type" value="Genomic_DNA"/>
</dbReference>
<dbReference type="Proteomes" id="UP000057737">
    <property type="component" value="Unassembled WGS sequence"/>
</dbReference>
<dbReference type="Pfam" id="PF04221">
    <property type="entry name" value="RelB"/>
    <property type="match status" value="1"/>
</dbReference>